<reference evidence="4 5" key="1">
    <citation type="journal article" date="2016" name="Mol. Biol. Evol.">
        <title>Comparative Genomics of Early-Diverging Mushroom-Forming Fungi Provides Insights into the Origins of Lignocellulose Decay Capabilities.</title>
        <authorList>
            <person name="Nagy L.G."/>
            <person name="Riley R."/>
            <person name="Tritt A."/>
            <person name="Adam C."/>
            <person name="Daum C."/>
            <person name="Floudas D."/>
            <person name="Sun H."/>
            <person name="Yadav J.S."/>
            <person name="Pangilinan J."/>
            <person name="Larsson K.H."/>
            <person name="Matsuura K."/>
            <person name="Barry K."/>
            <person name="Labutti K."/>
            <person name="Kuo R."/>
            <person name="Ohm R.A."/>
            <person name="Bhattacharya S.S."/>
            <person name="Shirouzu T."/>
            <person name="Yoshinaga Y."/>
            <person name="Martin F.M."/>
            <person name="Grigoriev I.V."/>
            <person name="Hibbett D.S."/>
        </authorList>
    </citation>
    <scope>NUCLEOTIDE SEQUENCE [LARGE SCALE GENOMIC DNA]</scope>
    <source>
        <strain evidence="4 5">HHB9708</strain>
    </source>
</reference>
<organism evidence="4 5">
    <name type="scientific">Sistotremastrum niveocremeum HHB9708</name>
    <dbReference type="NCBI Taxonomy" id="1314777"/>
    <lineage>
        <taxon>Eukaryota</taxon>
        <taxon>Fungi</taxon>
        <taxon>Dikarya</taxon>
        <taxon>Basidiomycota</taxon>
        <taxon>Agaricomycotina</taxon>
        <taxon>Agaricomycetes</taxon>
        <taxon>Sistotremastrales</taxon>
        <taxon>Sistotremastraceae</taxon>
        <taxon>Sertulicium</taxon>
        <taxon>Sertulicium niveocremeum</taxon>
    </lineage>
</organism>
<accession>A0A164NSI0</accession>
<feature type="domain" description="DUF6535" evidence="3">
    <location>
        <begin position="95"/>
        <end position="284"/>
    </location>
</feature>
<sequence>MDRSRSSTILTDPTPSSENTDCFDTPTFRKLLALVENINSTLVEQKITLDRHSDSLQALGRQNLPEIFPFLSQASEVRADEQSQSVKPWYDPAGWRAIWQSTTTKTKEQVEGLKTRMDVSLIAIFSTVLTSFQAPLAQSLAANNLRDTAWIINNSTFWQAQSSNGNSTNSTVSPSSFITNTVFSTPFTSTPTIPPISDQIAYMFYTLALVLTILNAGSCVLGRQWVERLLNMGDASTYLEKTMRHEARKKTIMRWLWPLINNTLHWSLFLSIALFLAGLLFQSWCISVTYGGFAPILFATAQTSTLFTLLAWFAIAAATIHGVVRLDSPFSGTFSRMIRRLLALPTKIQERYTAAIEKDEGEGDTVLLEKEGGLSDRSLARREAVKTYAQLLSEVQDPDLLERAVPALQLKEWIFTTDLSVLDSFSTAYTRLISSDNSPRVRAMMNEHILHFGEWLSVSWPRLKLPANEITIVKWCQLECARLVAASGELRRMILPSFGVFSSFSHGSRRLREFYQLPYKQFLIHILCTFDRGRDQDGGLKQRRLLFWSAIDECSILLEKDSPKAFSDIPRASRVSIIQSVIGCPNPAWHELPQIIKQFLKGDETQMLQDLAPFLTRLPDVEASLSSVLVFDLLEILVQGLPVDFQLPGNIDLSRILHLATRKITRETQKRGTKNSLHLIPSTIEHCLFEVAFNYFINELIRMVTPAQRSGVCVILPRSPLLAATPVLVFGFPSSWTQSYVIRMFIPDMRQKAILPLFRLSFIVHCPSKKNIEGGMSKSLLISIYSTNDVRLGRSLLYYTSLSSALHNLMHAAQNIRTSHPIALFLDP</sequence>
<feature type="region of interest" description="Disordered" evidence="1">
    <location>
        <begin position="1"/>
        <end position="21"/>
    </location>
</feature>
<keyword evidence="2" id="KW-0472">Membrane</keyword>
<evidence type="ECO:0000259" key="3">
    <source>
        <dbReference type="Pfam" id="PF20153"/>
    </source>
</evidence>
<evidence type="ECO:0000313" key="4">
    <source>
        <dbReference type="EMBL" id="KZS87995.1"/>
    </source>
</evidence>
<dbReference type="EMBL" id="KV419441">
    <property type="protein sequence ID" value="KZS87995.1"/>
    <property type="molecule type" value="Genomic_DNA"/>
</dbReference>
<name>A0A164NSI0_9AGAM</name>
<feature type="transmembrane region" description="Helical" evidence="2">
    <location>
        <begin position="306"/>
        <end position="324"/>
    </location>
</feature>
<evidence type="ECO:0000256" key="1">
    <source>
        <dbReference type="SAM" id="MobiDB-lite"/>
    </source>
</evidence>
<keyword evidence="5" id="KW-1185">Reference proteome</keyword>
<keyword evidence="2" id="KW-0812">Transmembrane</keyword>
<evidence type="ECO:0000313" key="5">
    <source>
        <dbReference type="Proteomes" id="UP000076722"/>
    </source>
</evidence>
<evidence type="ECO:0000256" key="2">
    <source>
        <dbReference type="SAM" id="Phobius"/>
    </source>
</evidence>
<feature type="transmembrane region" description="Helical" evidence="2">
    <location>
        <begin position="255"/>
        <end position="275"/>
    </location>
</feature>
<proteinExistence type="predicted"/>
<dbReference type="InterPro" id="IPR045338">
    <property type="entry name" value="DUF6535"/>
</dbReference>
<dbReference type="Pfam" id="PF20153">
    <property type="entry name" value="DUF6535"/>
    <property type="match status" value="1"/>
</dbReference>
<gene>
    <name evidence="4" type="ORF">SISNIDRAFT_532829</name>
</gene>
<protein>
    <recommendedName>
        <fullName evidence="3">DUF6535 domain-containing protein</fullName>
    </recommendedName>
</protein>
<feature type="transmembrane region" description="Helical" evidence="2">
    <location>
        <begin position="281"/>
        <end position="299"/>
    </location>
</feature>
<dbReference type="AlphaFoldDB" id="A0A164NSI0"/>
<feature type="transmembrane region" description="Helical" evidence="2">
    <location>
        <begin position="202"/>
        <end position="222"/>
    </location>
</feature>
<dbReference type="Proteomes" id="UP000076722">
    <property type="component" value="Unassembled WGS sequence"/>
</dbReference>
<keyword evidence="2" id="KW-1133">Transmembrane helix</keyword>